<organism evidence="1 2">
    <name type="scientific">Ampelomyces quisqualis</name>
    <name type="common">Powdery mildew agent</name>
    <dbReference type="NCBI Taxonomy" id="50730"/>
    <lineage>
        <taxon>Eukaryota</taxon>
        <taxon>Fungi</taxon>
        <taxon>Dikarya</taxon>
        <taxon>Ascomycota</taxon>
        <taxon>Pezizomycotina</taxon>
        <taxon>Dothideomycetes</taxon>
        <taxon>Pleosporomycetidae</taxon>
        <taxon>Pleosporales</taxon>
        <taxon>Pleosporineae</taxon>
        <taxon>Phaeosphaeriaceae</taxon>
        <taxon>Ampelomyces</taxon>
    </lineage>
</organism>
<gene>
    <name evidence="1" type="ORF">BDU57DRAFT_542086</name>
</gene>
<evidence type="ECO:0000313" key="2">
    <source>
        <dbReference type="Proteomes" id="UP000800096"/>
    </source>
</evidence>
<reference evidence="1" key="1">
    <citation type="journal article" date="2020" name="Stud. Mycol.">
        <title>101 Dothideomycetes genomes: a test case for predicting lifestyles and emergence of pathogens.</title>
        <authorList>
            <person name="Haridas S."/>
            <person name="Albert R."/>
            <person name="Binder M."/>
            <person name="Bloem J."/>
            <person name="Labutti K."/>
            <person name="Salamov A."/>
            <person name="Andreopoulos B."/>
            <person name="Baker S."/>
            <person name="Barry K."/>
            <person name="Bills G."/>
            <person name="Bluhm B."/>
            <person name="Cannon C."/>
            <person name="Castanera R."/>
            <person name="Culley D."/>
            <person name="Daum C."/>
            <person name="Ezra D."/>
            <person name="Gonzalez J."/>
            <person name="Henrissat B."/>
            <person name="Kuo A."/>
            <person name="Liang C."/>
            <person name="Lipzen A."/>
            <person name="Lutzoni F."/>
            <person name="Magnuson J."/>
            <person name="Mondo S."/>
            <person name="Nolan M."/>
            <person name="Ohm R."/>
            <person name="Pangilinan J."/>
            <person name="Park H.-J."/>
            <person name="Ramirez L."/>
            <person name="Alfaro M."/>
            <person name="Sun H."/>
            <person name="Tritt A."/>
            <person name="Yoshinaga Y."/>
            <person name="Zwiers L.-H."/>
            <person name="Turgeon B."/>
            <person name="Goodwin S."/>
            <person name="Spatafora J."/>
            <person name="Crous P."/>
            <person name="Grigoriev I."/>
        </authorList>
    </citation>
    <scope>NUCLEOTIDE SEQUENCE</scope>
    <source>
        <strain evidence="1">HMLAC05119</strain>
    </source>
</reference>
<evidence type="ECO:0008006" key="3">
    <source>
        <dbReference type="Google" id="ProtNLM"/>
    </source>
</evidence>
<proteinExistence type="predicted"/>
<dbReference type="AlphaFoldDB" id="A0A6A5QA01"/>
<dbReference type="EMBL" id="ML979140">
    <property type="protein sequence ID" value="KAF1912223.1"/>
    <property type="molecule type" value="Genomic_DNA"/>
</dbReference>
<keyword evidence="2" id="KW-1185">Reference proteome</keyword>
<dbReference type="SUPFAM" id="SSF52047">
    <property type="entry name" value="RNI-like"/>
    <property type="match status" value="1"/>
</dbReference>
<dbReference type="OrthoDB" id="3556572at2759"/>
<dbReference type="Gene3D" id="3.80.10.10">
    <property type="entry name" value="Ribonuclease Inhibitor"/>
    <property type="match status" value="1"/>
</dbReference>
<accession>A0A6A5QA01</accession>
<name>A0A6A5QA01_AMPQU</name>
<sequence>MANLDSLNDDILYLILDHLSSERLTFLRCLRAVSKQLRGFADAILYSTIVLEESNVFQEQASFRSIERLLDPADNLRRHVRLVKVNSYKGNEESFCMNTHLLVACLRSIQKLYTFSWDTKVPLPDSILDAVHQHHPGAQLEVSLDNLTHRVVSSAQLHRLSMVVPCSDVFKPGQLMAFHQLRDVLVKSPQLRALSLDIHLDVSVREAAKEHIGEQYRSYGRFEEPVCNESWNHPSGGSDFCDDTGDIQIPIQPGDRWASLEELNINARTYQFDTEHCLRLQQCLDWTKLKRLTLGPSNPVAFFETFTGKVPRLEHLDLAYHMLPSDRYPHYVQARDFEHCLRFVSSLSKLKTLVVRCDSTDFGNTFWSHVAVVHGGRLESLSLRARHNQFDGPMCKCKLYEFLTFFTRLKNLDLALAAQPYLSCNKCSKPWQSVNIDYVKAIPNLSTLQDVHISIQIHPNNDRDFLQCIIDHALCAIRHLWTAFTANHCSNNLRSFRIHFWRWENPALHVGKDVFAHDTCFRSNVLIDSEMRGSYLVVRARDYRRSITTKYLGLHIMEPEGDGEGPRLVFMEAHREQRNRICE</sequence>
<protein>
    <recommendedName>
        <fullName evidence="3">F-box domain-containing protein</fullName>
    </recommendedName>
</protein>
<evidence type="ECO:0000313" key="1">
    <source>
        <dbReference type="EMBL" id="KAF1912223.1"/>
    </source>
</evidence>
<dbReference type="InterPro" id="IPR032675">
    <property type="entry name" value="LRR_dom_sf"/>
</dbReference>
<dbReference type="Proteomes" id="UP000800096">
    <property type="component" value="Unassembled WGS sequence"/>
</dbReference>